<evidence type="ECO:0008006" key="4">
    <source>
        <dbReference type="Google" id="ProtNLM"/>
    </source>
</evidence>
<dbReference type="EMBL" id="BAAABY010000016">
    <property type="protein sequence ID" value="GAA0458878.1"/>
    <property type="molecule type" value="Genomic_DNA"/>
</dbReference>
<accession>A0ABN0ZTX0</accession>
<organism evidence="2 3">
    <name type="scientific">Streptomyces olivaceiscleroticus</name>
    <dbReference type="NCBI Taxonomy" id="68245"/>
    <lineage>
        <taxon>Bacteria</taxon>
        <taxon>Bacillati</taxon>
        <taxon>Actinomycetota</taxon>
        <taxon>Actinomycetes</taxon>
        <taxon>Kitasatosporales</taxon>
        <taxon>Streptomycetaceae</taxon>
        <taxon>Streptomyces</taxon>
    </lineage>
</organism>
<proteinExistence type="predicted"/>
<evidence type="ECO:0000256" key="1">
    <source>
        <dbReference type="SAM" id="MobiDB-lite"/>
    </source>
</evidence>
<evidence type="ECO:0000313" key="3">
    <source>
        <dbReference type="Proteomes" id="UP001500909"/>
    </source>
</evidence>
<dbReference type="Proteomes" id="UP001500909">
    <property type="component" value="Unassembled WGS sequence"/>
</dbReference>
<evidence type="ECO:0000313" key="2">
    <source>
        <dbReference type="EMBL" id="GAA0458878.1"/>
    </source>
</evidence>
<protein>
    <recommendedName>
        <fullName evidence="4">AAA+ ATPase domain-containing protein</fullName>
    </recommendedName>
</protein>
<sequence length="579" mass="62390">MRWQGVRLWAALAGPLFAVLIFAVGPAALKAAKLPWPPWAPTAIAATGGVLLLVANPLLKEALNQLITERRRQKKAVDHLPGGLRRVRKVHNRSLLGIHPAIPLPEGSDLQLSTDFPTYVAREVDNQLLRELGKVATEGGFVLLTGPAACGKTRCLYEAVNILFGDWRLAMPANGRQLTELVDSGIDLTRTVVWLDETQDFVEDGRLTAETVGRLLARPTHPVVLVGTMWREHYERLSSSTGKTAAAGLNRDARRILRLATQLPMPEAFGDDDRHRVESAAGTDPRLCEAFRQQQQRSDMSLTQTLAATPELIQRWEQANDPYGKAVLTAAVYARCCGYQEPLPPDLLQTLAEACLSQGQRATAGPEWFASAVAWATDPVRGSVAPLVPEAAEVDQLDGYRVTDILVHRAQHRPRTTPSPVPDELWEVLIDHAPPKACTSIARAAQSVGRSALAERAYKRGADVGDPDAVSGLLFVLLEQAEEIIASVNRLPGDVAYGGNELIKVVQRSAENAMGTLDRVQRTFVAGPVEGVASALGAVLGQGTGRTPDEASHPPPSDSEGPRSANDDDNKGADTPGNA</sequence>
<dbReference type="RefSeq" id="WP_346094916.1">
    <property type="nucleotide sequence ID" value="NZ_BAAABY010000016.1"/>
</dbReference>
<feature type="region of interest" description="Disordered" evidence="1">
    <location>
        <begin position="539"/>
        <end position="579"/>
    </location>
</feature>
<reference evidence="2 3" key="1">
    <citation type="journal article" date="2019" name="Int. J. Syst. Evol. Microbiol.">
        <title>The Global Catalogue of Microorganisms (GCM) 10K type strain sequencing project: providing services to taxonomists for standard genome sequencing and annotation.</title>
        <authorList>
            <consortium name="The Broad Institute Genomics Platform"/>
            <consortium name="The Broad Institute Genome Sequencing Center for Infectious Disease"/>
            <person name="Wu L."/>
            <person name="Ma J."/>
        </authorList>
    </citation>
    <scope>NUCLEOTIDE SEQUENCE [LARGE SCALE GENOMIC DNA]</scope>
    <source>
        <strain evidence="2 3">JCM 4805</strain>
    </source>
</reference>
<comment type="caution">
    <text evidence="2">The sequence shown here is derived from an EMBL/GenBank/DDBJ whole genome shotgun (WGS) entry which is preliminary data.</text>
</comment>
<gene>
    <name evidence="2" type="ORF">GCM10010361_23590</name>
</gene>
<name>A0ABN0ZTX0_9ACTN</name>
<keyword evidence="3" id="KW-1185">Reference proteome</keyword>